<keyword evidence="4" id="KW-0694">RNA-binding</keyword>
<comment type="caution">
    <text evidence="6">The sequence shown here is derived from an EMBL/GenBank/DDBJ whole genome shotgun (WGS) entry which is preliminary data.</text>
</comment>
<dbReference type="GO" id="GO:0006412">
    <property type="term" value="P:translation"/>
    <property type="evidence" value="ECO:0007669"/>
    <property type="project" value="UniProtKB-UniRule"/>
</dbReference>
<evidence type="ECO:0000256" key="4">
    <source>
        <dbReference type="HAMAP-Rule" id="MF_01369"/>
    </source>
</evidence>
<protein>
    <recommendedName>
        <fullName evidence="4">Large ribosomal subunit protein uL23</fullName>
    </recommendedName>
</protein>
<dbReference type="InterPro" id="IPR012678">
    <property type="entry name" value="Ribosomal_uL23/eL15/eS24_sf"/>
</dbReference>
<evidence type="ECO:0000256" key="5">
    <source>
        <dbReference type="SAM" id="MobiDB-lite"/>
    </source>
</evidence>
<reference evidence="6 7" key="1">
    <citation type="journal article" date="2015" name="Nature">
        <title>rRNA introns, odd ribosomes, and small enigmatic genomes across a large radiation of phyla.</title>
        <authorList>
            <person name="Brown C.T."/>
            <person name="Hug L.A."/>
            <person name="Thomas B.C."/>
            <person name="Sharon I."/>
            <person name="Castelle C.J."/>
            <person name="Singh A."/>
            <person name="Wilkins M.J."/>
            <person name="Williams K.H."/>
            <person name="Banfield J.F."/>
        </authorList>
    </citation>
    <scope>NUCLEOTIDE SEQUENCE [LARGE SCALE GENOMIC DNA]</scope>
</reference>
<dbReference type="Proteomes" id="UP000034705">
    <property type="component" value="Unassembled WGS sequence"/>
</dbReference>
<organism evidence="6 7">
    <name type="scientific">Candidatus Uhrbacteria bacterium GW2011_GWF2_46_218</name>
    <dbReference type="NCBI Taxonomy" id="1619001"/>
    <lineage>
        <taxon>Bacteria</taxon>
        <taxon>Candidatus Uhriibacteriota</taxon>
    </lineage>
</organism>
<keyword evidence="3 4" id="KW-0687">Ribonucleoprotein</keyword>
<dbReference type="AlphaFoldDB" id="A0A0G1RVZ8"/>
<dbReference type="GO" id="GO:0003735">
    <property type="term" value="F:structural constituent of ribosome"/>
    <property type="evidence" value="ECO:0007669"/>
    <property type="project" value="InterPro"/>
</dbReference>
<proteinExistence type="inferred from homology"/>
<evidence type="ECO:0000313" key="7">
    <source>
        <dbReference type="Proteomes" id="UP000034705"/>
    </source>
</evidence>
<comment type="subunit">
    <text evidence="4">Part of the 50S ribosomal subunit. Contacts protein L29, and trigger factor when it is bound to the ribosome.</text>
</comment>
<evidence type="ECO:0000256" key="2">
    <source>
        <dbReference type="ARBA" id="ARBA00022980"/>
    </source>
</evidence>
<dbReference type="EMBL" id="LCMG01000003">
    <property type="protein sequence ID" value="KKU34123.1"/>
    <property type="molecule type" value="Genomic_DNA"/>
</dbReference>
<evidence type="ECO:0000256" key="3">
    <source>
        <dbReference type="ARBA" id="ARBA00023274"/>
    </source>
</evidence>
<dbReference type="SUPFAM" id="SSF54189">
    <property type="entry name" value="Ribosomal proteins S24e, L23 and L15e"/>
    <property type="match status" value="1"/>
</dbReference>
<dbReference type="GO" id="GO:0019843">
    <property type="term" value="F:rRNA binding"/>
    <property type="evidence" value="ECO:0007669"/>
    <property type="project" value="UniProtKB-UniRule"/>
</dbReference>
<keyword evidence="4" id="KW-0699">rRNA-binding</keyword>
<dbReference type="GO" id="GO:0005840">
    <property type="term" value="C:ribosome"/>
    <property type="evidence" value="ECO:0007669"/>
    <property type="project" value="UniProtKB-KW"/>
</dbReference>
<name>A0A0G1RVZ8_9BACT</name>
<accession>A0A0G1RVZ8</accession>
<dbReference type="Gene3D" id="3.30.70.330">
    <property type="match status" value="1"/>
</dbReference>
<gene>
    <name evidence="4" type="primary">rplW</name>
    <name evidence="6" type="ORF">UX45_C0003G0014</name>
</gene>
<dbReference type="HAMAP" id="MF_01369_B">
    <property type="entry name" value="Ribosomal_uL23_B"/>
    <property type="match status" value="1"/>
</dbReference>
<feature type="compositionally biased region" description="Basic and acidic residues" evidence="5">
    <location>
        <begin position="11"/>
        <end position="25"/>
    </location>
</feature>
<feature type="region of interest" description="Disordered" evidence="5">
    <location>
        <begin position="1"/>
        <end position="25"/>
    </location>
</feature>
<dbReference type="InterPro" id="IPR012677">
    <property type="entry name" value="Nucleotide-bd_a/b_plait_sf"/>
</dbReference>
<dbReference type="GO" id="GO:1990904">
    <property type="term" value="C:ribonucleoprotein complex"/>
    <property type="evidence" value="ECO:0007669"/>
    <property type="project" value="UniProtKB-KW"/>
</dbReference>
<dbReference type="InterPro" id="IPR013025">
    <property type="entry name" value="Ribosomal_uL23-like"/>
</dbReference>
<evidence type="ECO:0000256" key="1">
    <source>
        <dbReference type="ARBA" id="ARBA00006700"/>
    </source>
</evidence>
<sequence length="134" mass="15084">MGLLKRTFTKKQKDDETKEDEKKEKVSDVVVGKKGKRGFSIEAGNIILRPLVSEKASILSSLSKYVFVVHENSTRLQVRSSIRSMYGVTPVSVRIQNQKGKSVHVGRRQGNRKNWKKAIVTLPKGKTINVYEGV</sequence>
<dbReference type="NCBIfam" id="NF004363">
    <property type="entry name" value="PRK05738.2-4"/>
    <property type="match status" value="1"/>
</dbReference>
<dbReference type="Pfam" id="PF00276">
    <property type="entry name" value="Ribosomal_L23"/>
    <property type="match status" value="1"/>
</dbReference>
<comment type="similarity">
    <text evidence="1 4">Belongs to the universal ribosomal protein uL23 family.</text>
</comment>
<evidence type="ECO:0000313" key="6">
    <source>
        <dbReference type="EMBL" id="KKU34123.1"/>
    </source>
</evidence>
<comment type="function">
    <text evidence="4">One of the early assembly proteins it binds 23S rRNA. One of the proteins that surrounds the polypeptide exit tunnel on the outside of the ribosome. Forms the main docking site for trigger factor binding to the ribosome.</text>
</comment>
<keyword evidence="2 4" id="KW-0689">Ribosomal protein</keyword>